<name>A0AA38TV18_9ASTR</name>
<gene>
    <name evidence="4" type="ORF">OSB04_002570</name>
</gene>
<dbReference type="Proteomes" id="UP001172457">
    <property type="component" value="Chromosome 1"/>
</dbReference>
<proteinExistence type="inferred from homology"/>
<keyword evidence="5" id="KW-1185">Reference proteome</keyword>
<dbReference type="AlphaFoldDB" id="A0AA38TV18"/>
<comment type="caution">
    <text evidence="4">The sequence shown here is derived from an EMBL/GenBank/DDBJ whole genome shotgun (WGS) entry which is preliminary data.</text>
</comment>
<evidence type="ECO:0000256" key="2">
    <source>
        <dbReference type="ARBA" id="ARBA00038334"/>
    </source>
</evidence>
<accession>A0AA38TV18</accession>
<dbReference type="InterPro" id="IPR029058">
    <property type="entry name" value="AB_hydrolase_fold"/>
</dbReference>
<dbReference type="GO" id="GO:0016787">
    <property type="term" value="F:hydrolase activity"/>
    <property type="evidence" value="ECO:0007669"/>
    <property type="project" value="UniProtKB-KW"/>
</dbReference>
<dbReference type="PANTHER" id="PTHR43329">
    <property type="entry name" value="EPOXIDE HYDROLASE"/>
    <property type="match status" value="1"/>
</dbReference>
<dbReference type="SUPFAM" id="SSF53474">
    <property type="entry name" value="alpha/beta-Hydrolases"/>
    <property type="match status" value="1"/>
</dbReference>
<dbReference type="InterPro" id="IPR000073">
    <property type="entry name" value="AB_hydrolase_1"/>
</dbReference>
<sequence length="361" mass="40609">MDKVAHKSIQVNGLNLHVAEIGSESSPAVIFLHGFPEIWYTWRHQMIAVANAGFRVIAPDFSGYGLSDPPAEPEKATFADFVNDIVSILDSLAISKVFVVAKDFGAMIAYPFAMLHPEKVAGLIALGVAFLPPAAFKQNFGLLPEGFYVRRWQVNNFNISSIFTCIKLQTMDLNLVEGFGIWGLLELESLEPGRAEADFGRLDAKTVVKNIYILFSKSELPIANENEEIMDLIEPTTPLPSWFTEEDLATYGTLYEKSGFRTALQVPYRQVHLDQTMHLDVVPTEPHPKVEAPTLLIMGEEDYALKLMREYIKSGEMNKYVPDLETIYVPHGSHFVHEQFPDQVNQLILTFLDRNKHRVPA</sequence>
<dbReference type="EMBL" id="JARYMX010000001">
    <property type="protein sequence ID" value="KAJ9566604.1"/>
    <property type="molecule type" value="Genomic_DNA"/>
</dbReference>
<evidence type="ECO:0000313" key="5">
    <source>
        <dbReference type="Proteomes" id="UP001172457"/>
    </source>
</evidence>
<comment type="similarity">
    <text evidence="2">Belongs to the AB hydrolase superfamily. Epoxide hydrolase family.</text>
</comment>
<dbReference type="Pfam" id="PF00561">
    <property type="entry name" value="Abhydrolase_1"/>
    <property type="match status" value="1"/>
</dbReference>
<reference evidence="4" key="1">
    <citation type="submission" date="2023-03" db="EMBL/GenBank/DDBJ databases">
        <title>Chromosome-scale reference genome and RAD-based genetic map of yellow starthistle (Centaurea solstitialis) reveal putative structural variation and QTLs associated with invader traits.</title>
        <authorList>
            <person name="Reatini B."/>
            <person name="Cang F.A."/>
            <person name="Jiang Q."/>
            <person name="Mckibben M.T.W."/>
            <person name="Barker M.S."/>
            <person name="Rieseberg L.H."/>
            <person name="Dlugosch K.M."/>
        </authorList>
    </citation>
    <scope>NUCLEOTIDE SEQUENCE</scope>
    <source>
        <strain evidence="4">CAN-66</strain>
        <tissue evidence="4">Leaf</tissue>
    </source>
</reference>
<feature type="domain" description="AB hydrolase-1" evidence="3">
    <location>
        <begin position="27"/>
        <end position="139"/>
    </location>
</feature>
<evidence type="ECO:0000259" key="3">
    <source>
        <dbReference type="Pfam" id="PF00561"/>
    </source>
</evidence>
<dbReference type="PRINTS" id="PR00412">
    <property type="entry name" value="EPOXHYDRLASE"/>
</dbReference>
<evidence type="ECO:0000256" key="1">
    <source>
        <dbReference type="ARBA" id="ARBA00022801"/>
    </source>
</evidence>
<organism evidence="4 5">
    <name type="scientific">Centaurea solstitialis</name>
    <name type="common">yellow star-thistle</name>
    <dbReference type="NCBI Taxonomy" id="347529"/>
    <lineage>
        <taxon>Eukaryota</taxon>
        <taxon>Viridiplantae</taxon>
        <taxon>Streptophyta</taxon>
        <taxon>Embryophyta</taxon>
        <taxon>Tracheophyta</taxon>
        <taxon>Spermatophyta</taxon>
        <taxon>Magnoliopsida</taxon>
        <taxon>eudicotyledons</taxon>
        <taxon>Gunneridae</taxon>
        <taxon>Pentapetalae</taxon>
        <taxon>asterids</taxon>
        <taxon>campanulids</taxon>
        <taxon>Asterales</taxon>
        <taxon>Asteraceae</taxon>
        <taxon>Carduoideae</taxon>
        <taxon>Cardueae</taxon>
        <taxon>Centaureinae</taxon>
        <taxon>Centaurea</taxon>
    </lineage>
</organism>
<dbReference type="Gene3D" id="3.40.50.1820">
    <property type="entry name" value="alpha/beta hydrolase"/>
    <property type="match status" value="1"/>
</dbReference>
<dbReference type="InterPro" id="IPR000639">
    <property type="entry name" value="Epox_hydrolase-like"/>
</dbReference>
<dbReference type="PRINTS" id="PR00111">
    <property type="entry name" value="ABHYDROLASE"/>
</dbReference>
<evidence type="ECO:0000313" key="4">
    <source>
        <dbReference type="EMBL" id="KAJ9566604.1"/>
    </source>
</evidence>
<protein>
    <recommendedName>
        <fullName evidence="3">AB hydrolase-1 domain-containing protein</fullName>
    </recommendedName>
</protein>
<keyword evidence="1" id="KW-0378">Hydrolase</keyword>